<feature type="domain" description="Swiss Army Knife RNA repair protein HAD" evidence="1">
    <location>
        <begin position="48"/>
        <end position="248"/>
    </location>
</feature>
<evidence type="ECO:0000313" key="3">
    <source>
        <dbReference type="Proteomes" id="UP000253551"/>
    </source>
</evidence>
<dbReference type="OrthoDB" id="5596992at2759"/>
<protein>
    <recommendedName>
        <fullName evidence="1">Swiss Army Knife RNA repair protein HAD domain-containing protein</fullName>
    </recommendedName>
</protein>
<keyword evidence="3" id="KW-1185">Reference proteome</keyword>
<dbReference type="Pfam" id="PF10307">
    <property type="entry name" value="HAD_SAK_1"/>
    <property type="match status" value="1"/>
</dbReference>
<proteinExistence type="predicted"/>
<dbReference type="PANTHER" id="PTHR10335:SF23">
    <property type="entry name" value="OB FOLD-CONTAINING PROTEIN, NUCLEIC ACID BINDING"/>
    <property type="match status" value="1"/>
</dbReference>
<reference evidence="2 3" key="1">
    <citation type="journal article" date="2018" name="G3 (Bethesda)">
        <title>Phylogenetic and Phylogenomic Definition of Rhizopus Species.</title>
        <authorList>
            <person name="Gryganskyi A.P."/>
            <person name="Golan J."/>
            <person name="Dolatabadi S."/>
            <person name="Mondo S."/>
            <person name="Robb S."/>
            <person name="Idnurm A."/>
            <person name="Muszewska A."/>
            <person name="Steczkiewicz K."/>
            <person name="Masonjones S."/>
            <person name="Liao H.L."/>
            <person name="Gajdeczka M.T."/>
            <person name="Anike F."/>
            <person name="Vuek A."/>
            <person name="Anishchenko I.M."/>
            <person name="Voigt K."/>
            <person name="de Hoog G.S."/>
            <person name="Smith M.E."/>
            <person name="Heitman J."/>
            <person name="Vilgalys R."/>
            <person name="Stajich J.E."/>
        </authorList>
    </citation>
    <scope>NUCLEOTIDE SEQUENCE [LARGE SCALE GENOMIC DNA]</scope>
    <source>
        <strain evidence="2 3">LSU 92-RS-03</strain>
    </source>
</reference>
<dbReference type="PANTHER" id="PTHR10335">
    <property type="entry name" value="RRNA 2-O-METHYLTRANSFERASE FIBRILLARIN"/>
    <property type="match status" value="1"/>
</dbReference>
<dbReference type="GO" id="GO:0031428">
    <property type="term" value="C:box C/D methylation guide snoRNP complex"/>
    <property type="evidence" value="ECO:0007669"/>
    <property type="project" value="TreeGrafter"/>
</dbReference>
<accession>A0A367KIN4</accession>
<dbReference type="GO" id="GO:0008649">
    <property type="term" value="F:rRNA methyltransferase activity"/>
    <property type="evidence" value="ECO:0007669"/>
    <property type="project" value="TreeGrafter"/>
</dbReference>
<dbReference type="InterPro" id="IPR018812">
    <property type="entry name" value="SAK_HAD"/>
</dbReference>
<dbReference type="EMBL" id="PJQM01001562">
    <property type="protein sequence ID" value="RCI02028.1"/>
    <property type="molecule type" value="Genomic_DNA"/>
</dbReference>
<gene>
    <name evidence="2" type="ORF">CU098_004183</name>
</gene>
<dbReference type="GO" id="GO:0000494">
    <property type="term" value="P:box C/D sno(s)RNA 3'-end processing"/>
    <property type="evidence" value="ECO:0007669"/>
    <property type="project" value="TreeGrafter"/>
</dbReference>
<dbReference type="GO" id="GO:1990259">
    <property type="term" value="F:histone H2AQ104 methyltransferase activity"/>
    <property type="evidence" value="ECO:0007669"/>
    <property type="project" value="TreeGrafter"/>
</dbReference>
<sequence length="430" mass="50192">MKNTRMPLISQEKLDLLDRQFAASPFAKQPYTPTRLAVFDFDNTLFFSPQLSPTIWHPNVLKLVVAENKYGPGWWRDIRSMQLHECYWNEDIVAEARACIADPHTLTVVLTGRRHHPFFPTISTLIESKQLAFDMISLRPDPELASEYRWKSEQGKINYHVLPSVFDSTMHFKECFLYRMLKRLPSIRDVCLWDDRIHHIHGFRKYLGLLKQMGMLNHFRVKEAPPLRPKYNPAWEKKVLSEIIRSHNLALRAKQGGATCGKVSEEDQPGDPIGRCNDYLTLGTTAIANHIQLTEESIQRLRQTFESMFRSRLARLKIHPGAEEALFFGQLIGGSNFKVGEKASIEILRVSRPNSQHWMCLDVKVSIKEESYYDVIALYYRPSDERIFEKIQKFQWDSLENKKKISLEGRVVEDKRIDFKNIELNCWIVL</sequence>
<dbReference type="Proteomes" id="UP000253551">
    <property type="component" value="Unassembled WGS sequence"/>
</dbReference>
<dbReference type="GO" id="GO:0003723">
    <property type="term" value="F:RNA binding"/>
    <property type="evidence" value="ECO:0007669"/>
    <property type="project" value="TreeGrafter"/>
</dbReference>
<name>A0A367KIN4_RHIST</name>
<evidence type="ECO:0000259" key="1">
    <source>
        <dbReference type="Pfam" id="PF10307"/>
    </source>
</evidence>
<dbReference type="GO" id="GO:0032040">
    <property type="term" value="C:small-subunit processome"/>
    <property type="evidence" value="ECO:0007669"/>
    <property type="project" value="TreeGrafter"/>
</dbReference>
<comment type="caution">
    <text evidence="2">The sequence shown here is derived from an EMBL/GenBank/DDBJ whole genome shotgun (WGS) entry which is preliminary data.</text>
</comment>
<evidence type="ECO:0000313" key="2">
    <source>
        <dbReference type="EMBL" id="RCI02028.1"/>
    </source>
</evidence>
<dbReference type="AlphaFoldDB" id="A0A367KIN4"/>
<organism evidence="2 3">
    <name type="scientific">Rhizopus stolonifer</name>
    <name type="common">Rhizopus nigricans</name>
    <dbReference type="NCBI Taxonomy" id="4846"/>
    <lineage>
        <taxon>Eukaryota</taxon>
        <taxon>Fungi</taxon>
        <taxon>Fungi incertae sedis</taxon>
        <taxon>Mucoromycota</taxon>
        <taxon>Mucoromycotina</taxon>
        <taxon>Mucoromycetes</taxon>
        <taxon>Mucorales</taxon>
        <taxon>Mucorineae</taxon>
        <taxon>Rhizopodaceae</taxon>
        <taxon>Rhizopus</taxon>
    </lineage>
</organism>